<dbReference type="PANTHER" id="PTHR34558">
    <property type="entry name" value="EXPRESSED PROTEIN"/>
    <property type="match status" value="1"/>
</dbReference>
<keyword evidence="3" id="KW-0732">Signal</keyword>
<feature type="transmembrane region" description="Helical" evidence="2">
    <location>
        <begin position="95"/>
        <end position="119"/>
    </location>
</feature>
<evidence type="ECO:0000256" key="2">
    <source>
        <dbReference type="SAM" id="Phobius"/>
    </source>
</evidence>
<name>A0A6J1DCH7_MOMCH</name>
<feature type="chain" id="PRO_5027116978" evidence="3">
    <location>
        <begin position="24"/>
        <end position="128"/>
    </location>
</feature>
<evidence type="ECO:0000313" key="4">
    <source>
        <dbReference type="Proteomes" id="UP000504603"/>
    </source>
</evidence>
<dbReference type="OrthoDB" id="686454at2759"/>
<reference evidence="5" key="1">
    <citation type="submission" date="2025-08" db="UniProtKB">
        <authorList>
            <consortium name="RefSeq"/>
        </authorList>
    </citation>
    <scope>IDENTIFICATION</scope>
    <source>
        <strain evidence="5">OHB3-1</strain>
    </source>
</reference>
<proteinExistence type="predicted"/>
<accession>A0A6J1DCH7</accession>
<dbReference type="KEGG" id="mcha:111019472"/>
<protein>
    <submittedName>
        <fullName evidence="5">Uncharacterized protein LOC111019472</fullName>
    </submittedName>
</protein>
<dbReference type="AlphaFoldDB" id="A0A6J1DCH7"/>
<dbReference type="RefSeq" id="XP_022151558.1">
    <property type="nucleotide sequence ID" value="XM_022295866.1"/>
</dbReference>
<dbReference type="GeneID" id="111019472"/>
<dbReference type="PANTHER" id="PTHR34558:SF9">
    <property type="entry name" value="F3L24.15 PROTEIN"/>
    <property type="match status" value="1"/>
</dbReference>
<sequence length="128" mass="13181">MARFLFILFIFANAFLNSVVVVGAEFGAAPSPISTGAETPSARKLGKHRSAAAVSSGSSPSEAPRSEMKVQATSAAATNGGDHQHHNHKASDKSIAGGGVILGGLATTFLVAIICYIRATRRSNSEVK</sequence>
<keyword evidence="2" id="KW-0472">Membrane</keyword>
<evidence type="ECO:0000256" key="1">
    <source>
        <dbReference type="SAM" id="MobiDB-lite"/>
    </source>
</evidence>
<feature type="compositionally biased region" description="Low complexity" evidence="1">
    <location>
        <begin position="51"/>
        <end position="63"/>
    </location>
</feature>
<evidence type="ECO:0000313" key="5">
    <source>
        <dbReference type="RefSeq" id="XP_022151558.1"/>
    </source>
</evidence>
<keyword evidence="4" id="KW-1185">Reference proteome</keyword>
<organism evidence="4 5">
    <name type="scientific">Momordica charantia</name>
    <name type="common">Bitter gourd</name>
    <name type="synonym">Balsam pear</name>
    <dbReference type="NCBI Taxonomy" id="3673"/>
    <lineage>
        <taxon>Eukaryota</taxon>
        <taxon>Viridiplantae</taxon>
        <taxon>Streptophyta</taxon>
        <taxon>Embryophyta</taxon>
        <taxon>Tracheophyta</taxon>
        <taxon>Spermatophyta</taxon>
        <taxon>Magnoliopsida</taxon>
        <taxon>eudicotyledons</taxon>
        <taxon>Gunneridae</taxon>
        <taxon>Pentapetalae</taxon>
        <taxon>rosids</taxon>
        <taxon>fabids</taxon>
        <taxon>Cucurbitales</taxon>
        <taxon>Cucurbitaceae</taxon>
        <taxon>Momordiceae</taxon>
        <taxon>Momordica</taxon>
    </lineage>
</organism>
<gene>
    <name evidence="5" type="primary">LOC111019472</name>
</gene>
<dbReference type="Proteomes" id="UP000504603">
    <property type="component" value="Unplaced"/>
</dbReference>
<keyword evidence="2" id="KW-1133">Transmembrane helix</keyword>
<feature type="region of interest" description="Disordered" evidence="1">
    <location>
        <begin position="29"/>
        <end position="93"/>
    </location>
</feature>
<feature type="signal peptide" evidence="3">
    <location>
        <begin position="1"/>
        <end position="23"/>
    </location>
</feature>
<evidence type="ECO:0000256" key="3">
    <source>
        <dbReference type="SAM" id="SignalP"/>
    </source>
</evidence>
<keyword evidence="2" id="KW-0812">Transmembrane</keyword>